<dbReference type="InterPro" id="IPR027417">
    <property type="entry name" value="P-loop_NTPase"/>
</dbReference>
<dbReference type="Pfam" id="PF00158">
    <property type="entry name" value="Sigma54_activat"/>
    <property type="match status" value="1"/>
</dbReference>
<sequence length="398" mass="43976">MLSEQQLCEHDIKHFVATHIYDFHVYPLEGNRLTTVLGHAYGMARLEREFAHHREINKAPSRFGLVGESPPMRHLYRMLQHAAESDVSVLVTGPTGTGKELAARAIHDHSERSSGPYVAINCAAIPPALLQSELFGHEKGSFTSANARKAGYIQSAAGGTLFLDEIGDMPMESQATLLRFLEDKIVTPIGSTRGRHVDVRVLASTNVHLEQAIEDKRFRADLYYRLAFLTVETPPLSERGDDIELLAQHFLDEAAREAGTRQLNLAKDAVAALRCHPWPGNVRELRSVIFQAALSCQGITIRASDLKIQGQSRGAIGSYAGRGRNATEKHNGASTGRYVIGTLKSAREASEKRNLEYALERNACNVTRTAQDLGVSRMTLYRLMAKHGVERDAIESSR</sequence>
<dbReference type="PROSITE" id="PS00676">
    <property type="entry name" value="SIGMA54_INTERACT_2"/>
    <property type="match status" value="1"/>
</dbReference>
<keyword evidence="1" id="KW-0547">Nucleotide-binding</keyword>
<evidence type="ECO:0000256" key="2">
    <source>
        <dbReference type="ARBA" id="ARBA00022840"/>
    </source>
</evidence>
<dbReference type="Gene3D" id="3.40.50.300">
    <property type="entry name" value="P-loop containing nucleotide triphosphate hydrolases"/>
    <property type="match status" value="1"/>
</dbReference>
<evidence type="ECO:0000256" key="1">
    <source>
        <dbReference type="ARBA" id="ARBA00022741"/>
    </source>
</evidence>
<dbReference type="SMART" id="SM00382">
    <property type="entry name" value="AAA"/>
    <property type="match status" value="1"/>
</dbReference>
<dbReference type="PRINTS" id="PR01590">
    <property type="entry name" value="HTHFIS"/>
</dbReference>
<dbReference type="Proteomes" id="UP000471640">
    <property type="component" value="Unassembled WGS sequence"/>
</dbReference>
<keyword evidence="3" id="KW-0805">Transcription regulation</keyword>
<proteinExistence type="predicted"/>
<dbReference type="Pfam" id="PF02954">
    <property type="entry name" value="HTH_8"/>
    <property type="match status" value="1"/>
</dbReference>
<dbReference type="InterPro" id="IPR002197">
    <property type="entry name" value="HTH_Fis"/>
</dbReference>
<dbReference type="Pfam" id="PF25601">
    <property type="entry name" value="AAA_lid_14"/>
    <property type="match status" value="1"/>
</dbReference>
<dbReference type="AlphaFoldDB" id="A0A6P1DVY4"/>
<accession>A0A6P1DVY4</accession>
<dbReference type="GO" id="GO:0043565">
    <property type="term" value="F:sequence-specific DNA binding"/>
    <property type="evidence" value="ECO:0007669"/>
    <property type="project" value="InterPro"/>
</dbReference>
<dbReference type="InterPro" id="IPR003593">
    <property type="entry name" value="AAA+_ATPase"/>
</dbReference>
<dbReference type="PROSITE" id="PS50045">
    <property type="entry name" value="SIGMA54_INTERACT_4"/>
    <property type="match status" value="1"/>
</dbReference>
<protein>
    <submittedName>
        <fullName evidence="6">Sigma-54-dependent Fis family transcriptional regulator</fullName>
    </submittedName>
</protein>
<dbReference type="GO" id="GO:0006355">
    <property type="term" value="P:regulation of DNA-templated transcription"/>
    <property type="evidence" value="ECO:0007669"/>
    <property type="project" value="InterPro"/>
</dbReference>
<keyword evidence="4" id="KW-0804">Transcription</keyword>
<feature type="domain" description="Sigma-54 factor interaction" evidence="5">
    <location>
        <begin position="65"/>
        <end position="294"/>
    </location>
</feature>
<reference evidence="7" key="1">
    <citation type="journal article" date="2020" name="Microbiol. Resour. Announc.">
        <title>Draft Genome Sequences of Thiorhodococcus mannitoliphagus and Thiorhodococcus minor, Purple Sulfur Photosynthetic Bacteria in the Gammaproteobacterial Family Chromatiaceae.</title>
        <authorList>
            <person name="Aviles F.A."/>
            <person name="Meyer T.E."/>
            <person name="Kyndt J.A."/>
        </authorList>
    </citation>
    <scope>NUCLEOTIDE SEQUENCE [LARGE SCALE GENOMIC DNA]</scope>
    <source>
        <strain evidence="7">DSM 18266</strain>
    </source>
</reference>
<evidence type="ECO:0000256" key="4">
    <source>
        <dbReference type="ARBA" id="ARBA00023163"/>
    </source>
</evidence>
<evidence type="ECO:0000256" key="3">
    <source>
        <dbReference type="ARBA" id="ARBA00023015"/>
    </source>
</evidence>
<dbReference type="InterPro" id="IPR009057">
    <property type="entry name" value="Homeodomain-like_sf"/>
</dbReference>
<dbReference type="EMBL" id="JAAIJR010000046">
    <property type="protein sequence ID" value="NEX21171.1"/>
    <property type="molecule type" value="Genomic_DNA"/>
</dbReference>
<dbReference type="Gene3D" id="1.10.8.60">
    <property type="match status" value="1"/>
</dbReference>
<gene>
    <name evidence="6" type="ORF">G3480_12745</name>
</gene>
<dbReference type="SUPFAM" id="SSF46689">
    <property type="entry name" value="Homeodomain-like"/>
    <property type="match status" value="1"/>
</dbReference>
<evidence type="ECO:0000313" key="6">
    <source>
        <dbReference type="EMBL" id="NEX21171.1"/>
    </source>
</evidence>
<evidence type="ECO:0000259" key="5">
    <source>
        <dbReference type="PROSITE" id="PS50045"/>
    </source>
</evidence>
<keyword evidence="2" id="KW-0067">ATP-binding</keyword>
<dbReference type="Gene3D" id="1.10.10.60">
    <property type="entry name" value="Homeodomain-like"/>
    <property type="match status" value="1"/>
</dbReference>
<dbReference type="SUPFAM" id="SSF52540">
    <property type="entry name" value="P-loop containing nucleoside triphosphate hydrolases"/>
    <property type="match status" value="1"/>
</dbReference>
<dbReference type="FunFam" id="3.40.50.300:FF:000006">
    <property type="entry name" value="DNA-binding transcriptional regulator NtrC"/>
    <property type="match status" value="1"/>
</dbReference>
<evidence type="ECO:0000313" key="7">
    <source>
        <dbReference type="Proteomes" id="UP000471640"/>
    </source>
</evidence>
<dbReference type="PANTHER" id="PTHR32071">
    <property type="entry name" value="TRANSCRIPTIONAL REGULATORY PROTEIN"/>
    <property type="match status" value="1"/>
</dbReference>
<dbReference type="InterPro" id="IPR058031">
    <property type="entry name" value="AAA_lid_NorR"/>
</dbReference>
<dbReference type="InterPro" id="IPR025943">
    <property type="entry name" value="Sigma_54_int_dom_ATP-bd_2"/>
</dbReference>
<dbReference type="InterPro" id="IPR002078">
    <property type="entry name" value="Sigma_54_int"/>
</dbReference>
<dbReference type="CDD" id="cd00009">
    <property type="entry name" value="AAA"/>
    <property type="match status" value="1"/>
</dbReference>
<dbReference type="PANTHER" id="PTHR32071:SF120">
    <property type="entry name" value="TRANSCRIPTIONAL REGULATOR-RELATED"/>
    <property type="match status" value="1"/>
</dbReference>
<keyword evidence="7" id="KW-1185">Reference proteome</keyword>
<dbReference type="GO" id="GO:0005524">
    <property type="term" value="F:ATP binding"/>
    <property type="evidence" value="ECO:0007669"/>
    <property type="project" value="UniProtKB-KW"/>
</dbReference>
<name>A0A6P1DVY4_9GAMM</name>
<comment type="caution">
    <text evidence="6">The sequence shown here is derived from an EMBL/GenBank/DDBJ whole genome shotgun (WGS) entry which is preliminary data.</text>
</comment>
<organism evidence="6 7">
    <name type="scientific">Thiorhodococcus mannitoliphagus</name>
    <dbReference type="NCBI Taxonomy" id="329406"/>
    <lineage>
        <taxon>Bacteria</taxon>
        <taxon>Pseudomonadati</taxon>
        <taxon>Pseudomonadota</taxon>
        <taxon>Gammaproteobacteria</taxon>
        <taxon>Chromatiales</taxon>
        <taxon>Chromatiaceae</taxon>
        <taxon>Thiorhodococcus</taxon>
    </lineage>
</organism>
<reference evidence="6 7" key="2">
    <citation type="submission" date="2020-02" db="EMBL/GenBank/DDBJ databases">
        <title>Genome sequences of Thiorhodococcus mannitoliphagus and Thiorhodococcus minor, purple sulfur photosynthetic bacteria in the gammaproteobacterial family, Chromatiaceae.</title>
        <authorList>
            <person name="Aviles F.A."/>
            <person name="Meyer T.E."/>
            <person name="Kyndt J.A."/>
        </authorList>
    </citation>
    <scope>NUCLEOTIDE SEQUENCE [LARGE SCALE GENOMIC DNA]</scope>
    <source>
        <strain evidence="6 7">DSM 18266</strain>
    </source>
</reference>